<evidence type="ECO:0000313" key="3">
    <source>
        <dbReference type="Proteomes" id="UP000032352"/>
    </source>
</evidence>
<dbReference type="GO" id="GO:0016747">
    <property type="term" value="F:acyltransferase activity, transferring groups other than amino-acyl groups"/>
    <property type="evidence" value="ECO:0007669"/>
    <property type="project" value="InterPro"/>
</dbReference>
<dbReference type="PROSITE" id="PS51186">
    <property type="entry name" value="GNAT"/>
    <property type="match status" value="1"/>
</dbReference>
<accession>A0AAE9Z2S7</accession>
<dbReference type="SUPFAM" id="SSF55729">
    <property type="entry name" value="Acyl-CoA N-acyltransferases (Nat)"/>
    <property type="match status" value="1"/>
</dbReference>
<evidence type="ECO:0000313" key="2">
    <source>
        <dbReference type="EMBL" id="WDE05197.1"/>
    </source>
</evidence>
<gene>
    <name evidence="2" type="ORF">SG34_028545</name>
</gene>
<reference evidence="2 3" key="1">
    <citation type="journal article" date="2015" name="Genome Announc.">
        <title>Draft Genome Sequences of Marine Isolates of Thalassomonas viridans and Thalassomonas actiniarum.</title>
        <authorList>
            <person name="Olonade I."/>
            <person name="van Zyl L.J."/>
            <person name="Trindade M."/>
        </authorList>
    </citation>
    <scope>NUCLEOTIDE SEQUENCE [LARGE SCALE GENOMIC DNA]</scope>
    <source>
        <strain evidence="2 3">XOM25</strain>
    </source>
</reference>
<reference evidence="2 3" key="2">
    <citation type="journal article" date="2022" name="Mar. Drugs">
        <title>Bioassay-Guided Fractionation Leads to the Detection of Cholic Acid Generated by the Rare Thalassomonas sp.</title>
        <authorList>
            <person name="Pheiffer F."/>
            <person name="Schneider Y.K."/>
            <person name="Hansen E.H."/>
            <person name="Andersen J.H."/>
            <person name="Isaksson J."/>
            <person name="Busche T."/>
            <person name="R C."/>
            <person name="Kalinowski J."/>
            <person name="Zyl L.V."/>
            <person name="Trindade M."/>
        </authorList>
    </citation>
    <scope>NUCLEOTIDE SEQUENCE [LARGE SCALE GENOMIC DNA]</scope>
    <source>
        <strain evidence="2 3">XOM25</strain>
    </source>
</reference>
<organism evidence="2 3">
    <name type="scientific">Thalassomonas viridans</name>
    <dbReference type="NCBI Taxonomy" id="137584"/>
    <lineage>
        <taxon>Bacteria</taxon>
        <taxon>Pseudomonadati</taxon>
        <taxon>Pseudomonadota</taxon>
        <taxon>Gammaproteobacteria</taxon>
        <taxon>Alteromonadales</taxon>
        <taxon>Colwelliaceae</taxon>
        <taxon>Thalassomonas</taxon>
    </lineage>
</organism>
<dbReference type="RefSeq" id="WP_044842492.1">
    <property type="nucleotide sequence ID" value="NZ_CP059733.1"/>
</dbReference>
<feature type="domain" description="N-acetyltransferase" evidence="1">
    <location>
        <begin position="9"/>
        <end position="152"/>
    </location>
</feature>
<dbReference type="EMBL" id="CP059733">
    <property type="protein sequence ID" value="WDE05197.1"/>
    <property type="molecule type" value="Genomic_DNA"/>
</dbReference>
<dbReference type="CDD" id="cd04301">
    <property type="entry name" value="NAT_SF"/>
    <property type="match status" value="1"/>
</dbReference>
<dbReference type="Pfam" id="PF00583">
    <property type="entry name" value="Acetyltransf_1"/>
    <property type="match status" value="1"/>
</dbReference>
<dbReference type="Gene3D" id="3.40.630.30">
    <property type="match status" value="1"/>
</dbReference>
<dbReference type="Proteomes" id="UP000032352">
    <property type="component" value="Chromosome"/>
</dbReference>
<dbReference type="KEGG" id="tvd:SG34_028545"/>
<dbReference type="InterPro" id="IPR000182">
    <property type="entry name" value="GNAT_dom"/>
</dbReference>
<name>A0AAE9Z2S7_9GAMM</name>
<evidence type="ECO:0000259" key="1">
    <source>
        <dbReference type="PROSITE" id="PS51186"/>
    </source>
</evidence>
<protein>
    <submittedName>
        <fullName evidence="2">GNAT family N-acetyltransferase</fullName>
    </submittedName>
</protein>
<keyword evidence="3" id="KW-1185">Reference proteome</keyword>
<proteinExistence type="predicted"/>
<dbReference type="AlphaFoldDB" id="A0AAE9Z2S7"/>
<sequence length="152" mass="17617">MQLIKPQEEHLLEMMTWFSSEQELNLWSGPDFRYPYNLSSFAEDLKLDSLHSFSLVSDENEFCAFGQYYLRQGRCHLGRLIVNPGSRGQGIASQLMHRLCDSGLAQLNVQECSLFVLSHNEKAIKAYEKFGFSFADYPEEITLENCLYMVKR</sequence>
<dbReference type="InterPro" id="IPR016181">
    <property type="entry name" value="Acyl_CoA_acyltransferase"/>
</dbReference>